<dbReference type="GO" id="GO:0016987">
    <property type="term" value="F:sigma factor activity"/>
    <property type="evidence" value="ECO:0007669"/>
    <property type="project" value="UniProtKB-KW"/>
</dbReference>
<dbReference type="InterPro" id="IPR013324">
    <property type="entry name" value="RNA_pol_sigma_r3/r4-like"/>
</dbReference>
<dbReference type="Proteomes" id="UP001220610">
    <property type="component" value="Chromosome"/>
</dbReference>
<dbReference type="SUPFAM" id="SSF88659">
    <property type="entry name" value="Sigma3 and sigma4 domains of RNA polymerase sigma factors"/>
    <property type="match status" value="1"/>
</dbReference>
<dbReference type="Gene3D" id="1.10.1740.10">
    <property type="match status" value="1"/>
</dbReference>
<dbReference type="AlphaFoldDB" id="A0AAJ5WT00"/>
<comment type="similarity">
    <text evidence="1">Belongs to the sigma-70 factor family. ECF subfamily.</text>
</comment>
<dbReference type="InterPro" id="IPR013249">
    <property type="entry name" value="RNA_pol_sigma70_r4_t2"/>
</dbReference>
<dbReference type="NCBIfam" id="TIGR02985">
    <property type="entry name" value="Sig70_bacteroi1"/>
    <property type="match status" value="1"/>
</dbReference>
<dbReference type="GO" id="GO:0003677">
    <property type="term" value="F:DNA binding"/>
    <property type="evidence" value="ECO:0007669"/>
    <property type="project" value="InterPro"/>
</dbReference>
<dbReference type="SUPFAM" id="SSF88946">
    <property type="entry name" value="Sigma2 domain of RNA polymerase sigma factors"/>
    <property type="match status" value="1"/>
</dbReference>
<feature type="domain" description="RNA polymerase sigma-70 region 2" evidence="5">
    <location>
        <begin position="25"/>
        <end position="90"/>
    </location>
</feature>
<sequence>MAADPTERTALQRAASGDEQSYGLLFHQHLGKLYGLAYSFTKSDELAKDICQEVFLRIWHYREKLAEVENFEAWLITVAKNHIRNTLKKKVLVTRNEAQLLAHMQDSAPSVQQRLEWKEWEGHLREAVDRLPPQMQQVFRLSRFEGLSHAEIAERLQISRVTSQNHVARALALVRQYLLEKQNYLGLVLLFLVR</sequence>
<dbReference type="InterPro" id="IPR014327">
    <property type="entry name" value="RNA_pol_sigma70_bacteroid"/>
</dbReference>
<accession>A0AAJ5WT00</accession>
<dbReference type="CDD" id="cd06171">
    <property type="entry name" value="Sigma70_r4"/>
    <property type="match status" value="1"/>
</dbReference>
<dbReference type="Pfam" id="PF04542">
    <property type="entry name" value="Sigma70_r2"/>
    <property type="match status" value="1"/>
</dbReference>
<evidence type="ECO:0000256" key="1">
    <source>
        <dbReference type="ARBA" id="ARBA00010641"/>
    </source>
</evidence>
<protein>
    <submittedName>
        <fullName evidence="7">RNA polymerase sigma-70 factor</fullName>
    </submittedName>
</protein>
<dbReference type="PANTHER" id="PTHR43133">
    <property type="entry name" value="RNA POLYMERASE ECF-TYPE SIGMA FACTO"/>
    <property type="match status" value="1"/>
</dbReference>
<organism evidence="7 8">
    <name type="scientific">Candidatus Pseudobacter hemicellulosilyticus</name>
    <dbReference type="NCBI Taxonomy" id="3121375"/>
    <lineage>
        <taxon>Bacteria</taxon>
        <taxon>Pseudomonadati</taxon>
        <taxon>Bacteroidota</taxon>
        <taxon>Chitinophagia</taxon>
        <taxon>Chitinophagales</taxon>
        <taxon>Chitinophagaceae</taxon>
        <taxon>Pseudobacter</taxon>
    </lineage>
</organism>
<name>A0AAJ5WT00_9BACT</name>
<evidence type="ECO:0000256" key="4">
    <source>
        <dbReference type="ARBA" id="ARBA00023163"/>
    </source>
</evidence>
<dbReference type="PANTHER" id="PTHR43133:SF46">
    <property type="entry name" value="RNA POLYMERASE SIGMA-70 FACTOR ECF SUBFAMILY"/>
    <property type="match status" value="1"/>
</dbReference>
<dbReference type="EMBL" id="CP119311">
    <property type="protein sequence ID" value="WEK35594.1"/>
    <property type="molecule type" value="Genomic_DNA"/>
</dbReference>
<dbReference type="InterPro" id="IPR039425">
    <property type="entry name" value="RNA_pol_sigma-70-like"/>
</dbReference>
<dbReference type="GO" id="GO:0006352">
    <property type="term" value="P:DNA-templated transcription initiation"/>
    <property type="evidence" value="ECO:0007669"/>
    <property type="project" value="InterPro"/>
</dbReference>
<dbReference type="Gene3D" id="1.10.10.10">
    <property type="entry name" value="Winged helix-like DNA-binding domain superfamily/Winged helix DNA-binding domain"/>
    <property type="match status" value="1"/>
</dbReference>
<evidence type="ECO:0000259" key="6">
    <source>
        <dbReference type="Pfam" id="PF08281"/>
    </source>
</evidence>
<evidence type="ECO:0000313" key="8">
    <source>
        <dbReference type="Proteomes" id="UP001220610"/>
    </source>
</evidence>
<evidence type="ECO:0000259" key="5">
    <source>
        <dbReference type="Pfam" id="PF04542"/>
    </source>
</evidence>
<dbReference type="InterPro" id="IPR036388">
    <property type="entry name" value="WH-like_DNA-bd_sf"/>
</dbReference>
<gene>
    <name evidence="7" type="ORF">P0Y53_24175</name>
</gene>
<dbReference type="NCBIfam" id="TIGR02937">
    <property type="entry name" value="sigma70-ECF"/>
    <property type="match status" value="1"/>
</dbReference>
<feature type="domain" description="RNA polymerase sigma factor 70 region 4 type 2" evidence="6">
    <location>
        <begin position="124"/>
        <end position="172"/>
    </location>
</feature>
<dbReference type="Pfam" id="PF08281">
    <property type="entry name" value="Sigma70_r4_2"/>
    <property type="match status" value="1"/>
</dbReference>
<keyword evidence="2" id="KW-0805">Transcription regulation</keyword>
<evidence type="ECO:0000313" key="7">
    <source>
        <dbReference type="EMBL" id="WEK35594.1"/>
    </source>
</evidence>
<proteinExistence type="inferred from homology"/>
<dbReference type="InterPro" id="IPR014284">
    <property type="entry name" value="RNA_pol_sigma-70_dom"/>
</dbReference>
<dbReference type="InterPro" id="IPR013325">
    <property type="entry name" value="RNA_pol_sigma_r2"/>
</dbReference>
<evidence type="ECO:0000256" key="2">
    <source>
        <dbReference type="ARBA" id="ARBA00023015"/>
    </source>
</evidence>
<dbReference type="InterPro" id="IPR007627">
    <property type="entry name" value="RNA_pol_sigma70_r2"/>
</dbReference>
<reference evidence="7" key="1">
    <citation type="submission" date="2023-03" db="EMBL/GenBank/DDBJ databases">
        <title>Andean soil-derived lignocellulolytic bacterial consortium as a source of novel taxa and putative plastic-active enzymes.</title>
        <authorList>
            <person name="Diaz-Garcia L."/>
            <person name="Chuvochina M."/>
            <person name="Feuerriegel G."/>
            <person name="Bunk B."/>
            <person name="Sproer C."/>
            <person name="Streit W.R."/>
            <person name="Rodriguez L.M."/>
            <person name="Overmann J."/>
            <person name="Jimenez D.J."/>
        </authorList>
    </citation>
    <scope>NUCLEOTIDE SEQUENCE</scope>
    <source>
        <strain evidence="7">MAG 7</strain>
    </source>
</reference>
<keyword evidence="3" id="KW-0731">Sigma factor</keyword>
<evidence type="ECO:0000256" key="3">
    <source>
        <dbReference type="ARBA" id="ARBA00023082"/>
    </source>
</evidence>
<keyword evidence="4" id="KW-0804">Transcription</keyword>